<dbReference type="FunFam" id="1.10.1200.120:FF:000001">
    <property type="entry name" value="Large-conductance mechanosensitive channel"/>
    <property type="match status" value="1"/>
</dbReference>
<comment type="subunit">
    <text evidence="3 11">Homopentamer.</text>
</comment>
<keyword evidence="4 11" id="KW-0813">Transport</keyword>
<dbReference type="Proteomes" id="UP000253090">
    <property type="component" value="Unassembled WGS sequence"/>
</dbReference>
<comment type="caution">
    <text evidence="12">The sequence shown here is derived from an EMBL/GenBank/DDBJ whole genome shotgun (WGS) entry which is preliminary data.</text>
</comment>
<keyword evidence="10 11" id="KW-0407">Ion channel</keyword>
<evidence type="ECO:0000256" key="4">
    <source>
        <dbReference type="ARBA" id="ARBA00022448"/>
    </source>
</evidence>
<evidence type="ECO:0000256" key="11">
    <source>
        <dbReference type="HAMAP-Rule" id="MF_00115"/>
    </source>
</evidence>
<evidence type="ECO:0000256" key="2">
    <source>
        <dbReference type="ARBA" id="ARBA00007254"/>
    </source>
</evidence>
<comment type="similarity">
    <text evidence="2 11">Belongs to the MscL family.</text>
</comment>
<evidence type="ECO:0000256" key="3">
    <source>
        <dbReference type="ARBA" id="ARBA00011255"/>
    </source>
</evidence>
<evidence type="ECO:0000256" key="7">
    <source>
        <dbReference type="ARBA" id="ARBA00022989"/>
    </source>
</evidence>
<dbReference type="PROSITE" id="PS01327">
    <property type="entry name" value="MSCL"/>
    <property type="match status" value="1"/>
</dbReference>
<organism evidence="12 13">
    <name type="scientific">Fontibacillus phaseoli</name>
    <dbReference type="NCBI Taxonomy" id="1416533"/>
    <lineage>
        <taxon>Bacteria</taxon>
        <taxon>Bacillati</taxon>
        <taxon>Bacillota</taxon>
        <taxon>Bacilli</taxon>
        <taxon>Bacillales</taxon>
        <taxon>Paenibacillaceae</taxon>
        <taxon>Fontibacillus</taxon>
    </lineage>
</organism>
<evidence type="ECO:0000256" key="5">
    <source>
        <dbReference type="ARBA" id="ARBA00022475"/>
    </source>
</evidence>
<dbReference type="AlphaFoldDB" id="A0A369BGF5"/>
<keyword evidence="7 11" id="KW-1133">Transmembrane helix</keyword>
<keyword evidence="5 11" id="KW-1003">Cell membrane</keyword>
<accession>A0A369BGF5</accession>
<dbReference type="InterPro" id="IPR036019">
    <property type="entry name" value="MscL_channel"/>
</dbReference>
<dbReference type="InterPro" id="IPR001185">
    <property type="entry name" value="MS_channel"/>
</dbReference>
<evidence type="ECO:0000256" key="8">
    <source>
        <dbReference type="ARBA" id="ARBA00023065"/>
    </source>
</evidence>
<evidence type="ECO:0000256" key="9">
    <source>
        <dbReference type="ARBA" id="ARBA00023136"/>
    </source>
</evidence>
<dbReference type="GO" id="GO:0008381">
    <property type="term" value="F:mechanosensitive monoatomic ion channel activity"/>
    <property type="evidence" value="ECO:0007669"/>
    <property type="project" value="UniProtKB-UniRule"/>
</dbReference>
<dbReference type="HAMAP" id="MF_00115">
    <property type="entry name" value="MscL"/>
    <property type="match status" value="1"/>
</dbReference>
<evidence type="ECO:0000256" key="10">
    <source>
        <dbReference type="ARBA" id="ARBA00023303"/>
    </source>
</evidence>
<dbReference type="Gene3D" id="1.10.1200.120">
    <property type="entry name" value="Large-conductance mechanosensitive channel, MscL, domain 1"/>
    <property type="match status" value="1"/>
</dbReference>
<gene>
    <name evidence="11" type="primary">mscL</name>
    <name evidence="12" type="ORF">DFP94_10356</name>
</gene>
<dbReference type="GO" id="GO:0005886">
    <property type="term" value="C:plasma membrane"/>
    <property type="evidence" value="ECO:0007669"/>
    <property type="project" value="UniProtKB-SubCell"/>
</dbReference>
<keyword evidence="6 11" id="KW-0812">Transmembrane</keyword>
<dbReference type="PANTHER" id="PTHR30266">
    <property type="entry name" value="MECHANOSENSITIVE CHANNEL MSCL"/>
    <property type="match status" value="1"/>
</dbReference>
<keyword evidence="8 11" id="KW-0406">Ion transport</keyword>
<keyword evidence="13" id="KW-1185">Reference proteome</keyword>
<dbReference type="EMBL" id="QPJW01000003">
    <property type="protein sequence ID" value="RCX20335.1"/>
    <property type="molecule type" value="Genomic_DNA"/>
</dbReference>
<dbReference type="SUPFAM" id="SSF81330">
    <property type="entry name" value="Gated mechanosensitive channel"/>
    <property type="match status" value="1"/>
</dbReference>
<feature type="transmembrane region" description="Helical" evidence="11">
    <location>
        <begin position="65"/>
        <end position="98"/>
    </location>
</feature>
<dbReference type="PRINTS" id="PR01264">
    <property type="entry name" value="MECHCHANNEL"/>
</dbReference>
<feature type="transmembrane region" description="Helical" evidence="11">
    <location>
        <begin position="118"/>
        <end position="138"/>
    </location>
</feature>
<dbReference type="NCBIfam" id="NF010560">
    <property type="entry name" value="PRK13955.1"/>
    <property type="match status" value="1"/>
</dbReference>
<dbReference type="InterPro" id="IPR037673">
    <property type="entry name" value="MSC/AndL"/>
</dbReference>
<dbReference type="NCBIfam" id="NF001843">
    <property type="entry name" value="PRK00567.1-4"/>
    <property type="match status" value="1"/>
</dbReference>
<dbReference type="PANTHER" id="PTHR30266:SF2">
    <property type="entry name" value="LARGE-CONDUCTANCE MECHANOSENSITIVE CHANNEL"/>
    <property type="match status" value="1"/>
</dbReference>
<proteinExistence type="inferred from homology"/>
<evidence type="ECO:0000313" key="12">
    <source>
        <dbReference type="EMBL" id="RCX20335.1"/>
    </source>
</evidence>
<name>A0A369BGF5_9BACL</name>
<protein>
    <recommendedName>
        <fullName evidence="11">Large-conductance mechanosensitive channel</fullName>
    </recommendedName>
</protein>
<keyword evidence="9 11" id="KW-0472">Membrane</keyword>
<comment type="function">
    <text evidence="11">Channel that opens in response to stretch forces in the membrane lipid bilayer. May participate in the regulation of osmotic pressure changes within the cell.</text>
</comment>
<evidence type="ECO:0000256" key="1">
    <source>
        <dbReference type="ARBA" id="ARBA00004651"/>
    </source>
</evidence>
<evidence type="ECO:0000256" key="6">
    <source>
        <dbReference type="ARBA" id="ARBA00022692"/>
    </source>
</evidence>
<dbReference type="NCBIfam" id="TIGR00220">
    <property type="entry name" value="mscL"/>
    <property type="match status" value="1"/>
</dbReference>
<dbReference type="Pfam" id="PF01741">
    <property type="entry name" value="MscL"/>
    <property type="match status" value="1"/>
</dbReference>
<evidence type="ECO:0000313" key="13">
    <source>
        <dbReference type="Proteomes" id="UP000253090"/>
    </source>
</evidence>
<comment type="subcellular location">
    <subcellularLocation>
        <location evidence="1 11">Cell membrane</location>
        <topology evidence="1 11">Multi-pass membrane protein</topology>
    </subcellularLocation>
</comment>
<reference evidence="12 13" key="1">
    <citation type="submission" date="2018-07" db="EMBL/GenBank/DDBJ databases">
        <title>Genomic Encyclopedia of Type Strains, Phase III (KMG-III): the genomes of soil and plant-associated and newly described type strains.</title>
        <authorList>
            <person name="Whitman W."/>
        </authorList>
    </citation>
    <scope>NUCLEOTIDE SEQUENCE [LARGE SCALE GENOMIC DNA]</scope>
    <source>
        <strain evidence="12 13">CECT 8333</strain>
    </source>
</reference>
<sequence length="185" mass="20356">MVIPASLPEGGFFSITRLALFSNSDKITLNVSLVTVLTVADKFWTRMGEPPMWKEFRAFALKGNILDLAIGVIIGAAFGKIVASLVSDIIMPLVGLLLGGIDLSGLTYTIGDAPLKYGLFLQTVVDFLIVSFSIFLFIKAISRFKRKEETKPEKAPTPSNEEVLLAEIRDLLKQNVRLNKPEARD</sequence>
<dbReference type="InterPro" id="IPR019823">
    <property type="entry name" value="Mechanosensitive_channel_CS"/>
</dbReference>